<feature type="non-terminal residue" evidence="2">
    <location>
        <position position="1"/>
    </location>
</feature>
<sequence length="213" mass="24698">YSKTFVTKLFMAQAEFDGRYKRRDNGRTTVRMTCEQAVEIIKGMDNITLGMPKVVYLVGWQYNGHDSKYPAFFDGNYALKRPQDRTALESLRWVMSEGKKYNTAVSVHINMIDAYEDSPLWDKYVANDVISRTEYGAIRRGEWGYPISYAQEWKLGFAQERIDKLCSILPIQEAGTIHIDAFHSEVPQPVKREDGTWDIEMQSPISPLSWFYP</sequence>
<protein>
    <recommendedName>
        <fullName evidence="1">Endo-alpha-N-acetylgalactosaminidase domain-containing protein</fullName>
    </recommendedName>
</protein>
<dbReference type="EMBL" id="DVNA01000029">
    <property type="protein sequence ID" value="HIU54414.1"/>
    <property type="molecule type" value="Genomic_DNA"/>
</dbReference>
<dbReference type="AlphaFoldDB" id="A0A9D1M6C3"/>
<gene>
    <name evidence="2" type="ORF">IAB03_01250</name>
</gene>
<accession>A0A9D1M6C3</accession>
<dbReference type="Proteomes" id="UP000824112">
    <property type="component" value="Unassembled WGS sequence"/>
</dbReference>
<dbReference type="Pfam" id="PF12905">
    <property type="entry name" value="Glyco_hydro_101"/>
    <property type="match status" value="1"/>
</dbReference>
<dbReference type="Gene3D" id="3.20.20.80">
    <property type="entry name" value="Glycosidases"/>
    <property type="match status" value="1"/>
</dbReference>
<evidence type="ECO:0000313" key="3">
    <source>
        <dbReference type="Proteomes" id="UP000824112"/>
    </source>
</evidence>
<evidence type="ECO:0000313" key="2">
    <source>
        <dbReference type="EMBL" id="HIU54414.1"/>
    </source>
</evidence>
<dbReference type="GO" id="GO:0033926">
    <property type="term" value="F:endo-alpha-N-acetylgalactosaminidase activity"/>
    <property type="evidence" value="ECO:0007669"/>
    <property type="project" value="InterPro"/>
</dbReference>
<feature type="domain" description="Endo-alpha-N-acetylgalactosaminidase" evidence="1">
    <location>
        <begin position="39"/>
        <end position="184"/>
    </location>
</feature>
<organism evidence="2 3">
    <name type="scientific">Candidatus Gallibacteroides avistercoris</name>
    <dbReference type="NCBI Taxonomy" id="2840833"/>
    <lineage>
        <taxon>Bacteria</taxon>
        <taxon>Pseudomonadati</taxon>
        <taxon>Bacteroidota</taxon>
        <taxon>Bacteroidia</taxon>
        <taxon>Bacteroidales</taxon>
        <taxon>Bacteroidaceae</taxon>
        <taxon>Bacteroidaceae incertae sedis</taxon>
        <taxon>Candidatus Gallibacteroides</taxon>
    </lineage>
</organism>
<evidence type="ECO:0000259" key="1">
    <source>
        <dbReference type="Pfam" id="PF12905"/>
    </source>
</evidence>
<dbReference type="InterPro" id="IPR025706">
    <property type="entry name" value="Endoa_GalNAc"/>
</dbReference>
<comment type="caution">
    <text evidence="2">The sequence shown here is derived from an EMBL/GenBank/DDBJ whole genome shotgun (WGS) entry which is preliminary data.</text>
</comment>
<proteinExistence type="predicted"/>
<reference evidence="2" key="1">
    <citation type="submission" date="2020-10" db="EMBL/GenBank/DDBJ databases">
        <authorList>
            <person name="Gilroy R."/>
        </authorList>
    </citation>
    <scope>NUCLEOTIDE SEQUENCE</scope>
    <source>
        <strain evidence="2">CHK158-818</strain>
    </source>
</reference>
<name>A0A9D1M6C3_9BACT</name>
<reference evidence="2" key="2">
    <citation type="journal article" date="2021" name="PeerJ">
        <title>Extensive microbial diversity within the chicken gut microbiome revealed by metagenomics and culture.</title>
        <authorList>
            <person name="Gilroy R."/>
            <person name="Ravi A."/>
            <person name="Getino M."/>
            <person name="Pursley I."/>
            <person name="Horton D.L."/>
            <person name="Alikhan N.F."/>
            <person name="Baker D."/>
            <person name="Gharbi K."/>
            <person name="Hall N."/>
            <person name="Watson M."/>
            <person name="Adriaenssens E.M."/>
            <person name="Foster-Nyarko E."/>
            <person name="Jarju S."/>
            <person name="Secka A."/>
            <person name="Antonio M."/>
            <person name="Oren A."/>
            <person name="Chaudhuri R.R."/>
            <person name="La Ragione R."/>
            <person name="Hildebrand F."/>
            <person name="Pallen M.J."/>
        </authorList>
    </citation>
    <scope>NUCLEOTIDE SEQUENCE</scope>
    <source>
        <strain evidence="2">CHK158-818</strain>
    </source>
</reference>